<keyword evidence="4 7" id="KW-1133">Transmembrane helix</keyword>
<feature type="transmembrane region" description="Helical" evidence="7">
    <location>
        <begin position="146"/>
        <end position="162"/>
    </location>
</feature>
<evidence type="ECO:0000313" key="9">
    <source>
        <dbReference type="EMBL" id="MFC4291549.1"/>
    </source>
</evidence>
<comment type="subcellular location">
    <subcellularLocation>
        <location evidence="1">Membrane</location>
        <topology evidence="1">Multi-pass membrane protein</topology>
    </subcellularLocation>
</comment>
<name>A0ABV8RE58_9SPHN</name>
<dbReference type="InterPro" id="IPR022837">
    <property type="entry name" value="MsrQ-like"/>
</dbReference>
<accession>A0ABV8RE58</accession>
<protein>
    <submittedName>
        <fullName evidence="9">Sulfite oxidase heme-binding subunit YedZ</fullName>
    </submittedName>
</protein>
<feature type="transmembrane region" description="Helical" evidence="7">
    <location>
        <begin position="168"/>
        <end position="185"/>
    </location>
</feature>
<feature type="transmembrane region" description="Helical" evidence="7">
    <location>
        <begin position="45"/>
        <end position="64"/>
    </location>
</feature>
<feature type="domain" description="Ferric oxidoreductase" evidence="8">
    <location>
        <begin position="41"/>
        <end position="154"/>
    </location>
</feature>
<evidence type="ECO:0000256" key="7">
    <source>
        <dbReference type="SAM" id="Phobius"/>
    </source>
</evidence>
<evidence type="ECO:0000313" key="10">
    <source>
        <dbReference type="Proteomes" id="UP001595887"/>
    </source>
</evidence>
<reference evidence="10" key="1">
    <citation type="journal article" date="2019" name="Int. J. Syst. Evol. Microbiol.">
        <title>The Global Catalogue of Microorganisms (GCM) 10K type strain sequencing project: providing services to taxonomists for standard genome sequencing and annotation.</title>
        <authorList>
            <consortium name="The Broad Institute Genomics Platform"/>
            <consortium name="The Broad Institute Genome Sequencing Center for Infectious Disease"/>
            <person name="Wu L."/>
            <person name="Ma J."/>
        </authorList>
    </citation>
    <scope>NUCLEOTIDE SEQUENCE [LARGE SCALE GENOMIC DNA]</scope>
    <source>
        <strain evidence="10">CECT 8531</strain>
    </source>
</reference>
<sequence>MRMVLNNKIFFWAVLAVPGMFLLLRLANGSADFMEATAHSGEWAARWMILAMMIGPFIAVAGLQPWLRWMLERRRALGVAAFIYALFHLYFYMTDMGAWDAIWDEVLLPGIWTGWAALFIMLPIALSSNNLSMRRLKAGWKKLQRLVYPAAVLTLLHWLWVHSSPVEAWIHFTPLMLLYAARIFNFKIPYKAGA</sequence>
<feature type="transmembrane region" description="Helical" evidence="7">
    <location>
        <begin position="76"/>
        <end position="94"/>
    </location>
</feature>
<evidence type="ECO:0000256" key="6">
    <source>
        <dbReference type="ARBA" id="ARBA00023136"/>
    </source>
</evidence>
<evidence type="ECO:0000259" key="8">
    <source>
        <dbReference type="Pfam" id="PF01794"/>
    </source>
</evidence>
<gene>
    <name evidence="9" type="ORF">ACFOWX_03880</name>
</gene>
<proteinExistence type="predicted"/>
<keyword evidence="10" id="KW-1185">Reference proteome</keyword>
<dbReference type="PANTHER" id="PTHR36964:SF1">
    <property type="entry name" value="PROTEIN-METHIONINE-SULFOXIDE REDUCTASE HEME-BINDING SUBUNIT MSRQ"/>
    <property type="match status" value="1"/>
</dbReference>
<keyword evidence="3 7" id="KW-0812">Transmembrane</keyword>
<dbReference type="Pfam" id="PF01794">
    <property type="entry name" value="Ferric_reduct"/>
    <property type="match status" value="1"/>
</dbReference>
<dbReference type="RefSeq" id="WP_381421490.1">
    <property type="nucleotide sequence ID" value="NZ_JBHSDH010000012.1"/>
</dbReference>
<dbReference type="PANTHER" id="PTHR36964">
    <property type="entry name" value="PROTEIN-METHIONINE-SULFOXIDE REDUCTASE HEME-BINDING SUBUNIT MSRQ"/>
    <property type="match status" value="1"/>
</dbReference>
<comment type="caution">
    <text evidence="9">The sequence shown here is derived from an EMBL/GenBank/DDBJ whole genome shotgun (WGS) entry which is preliminary data.</text>
</comment>
<dbReference type="Proteomes" id="UP001595887">
    <property type="component" value="Unassembled WGS sequence"/>
</dbReference>
<dbReference type="InterPro" id="IPR013130">
    <property type="entry name" value="Fe3_Rdtase_TM_dom"/>
</dbReference>
<organism evidence="9 10">
    <name type="scientific">Sphingorhabdus arenilitoris</name>
    <dbReference type="NCBI Taxonomy" id="1490041"/>
    <lineage>
        <taxon>Bacteria</taxon>
        <taxon>Pseudomonadati</taxon>
        <taxon>Pseudomonadota</taxon>
        <taxon>Alphaproteobacteria</taxon>
        <taxon>Sphingomonadales</taxon>
        <taxon>Sphingomonadaceae</taxon>
        <taxon>Sphingorhabdus</taxon>
    </lineage>
</organism>
<evidence type="ECO:0000256" key="4">
    <source>
        <dbReference type="ARBA" id="ARBA00022989"/>
    </source>
</evidence>
<feature type="transmembrane region" description="Helical" evidence="7">
    <location>
        <begin position="106"/>
        <end position="126"/>
    </location>
</feature>
<evidence type="ECO:0000256" key="3">
    <source>
        <dbReference type="ARBA" id="ARBA00022692"/>
    </source>
</evidence>
<evidence type="ECO:0000256" key="5">
    <source>
        <dbReference type="ARBA" id="ARBA00023004"/>
    </source>
</evidence>
<keyword evidence="6 7" id="KW-0472">Membrane</keyword>
<keyword evidence="5" id="KW-0408">Iron</keyword>
<evidence type="ECO:0000256" key="2">
    <source>
        <dbReference type="ARBA" id="ARBA00022448"/>
    </source>
</evidence>
<evidence type="ECO:0000256" key="1">
    <source>
        <dbReference type="ARBA" id="ARBA00004141"/>
    </source>
</evidence>
<dbReference type="EMBL" id="JBHSDH010000012">
    <property type="protein sequence ID" value="MFC4291549.1"/>
    <property type="molecule type" value="Genomic_DNA"/>
</dbReference>
<keyword evidence="2" id="KW-0813">Transport</keyword>